<evidence type="ECO:0000256" key="1">
    <source>
        <dbReference type="ARBA" id="ARBA00022729"/>
    </source>
</evidence>
<dbReference type="PANTHER" id="PTHR31836">
    <property type="match status" value="1"/>
</dbReference>
<evidence type="ECO:0000256" key="2">
    <source>
        <dbReference type="SAM" id="SignalP"/>
    </source>
</evidence>
<dbReference type="InterPro" id="IPR036908">
    <property type="entry name" value="RlpA-like_sf"/>
</dbReference>
<reference evidence="3" key="1">
    <citation type="submission" date="2021-03" db="EMBL/GenBank/DDBJ databases">
        <title>Evolutionary innovations through gain and loss of genes in the ectomycorrhizal Boletales.</title>
        <authorList>
            <person name="Wu G."/>
            <person name="Miyauchi S."/>
            <person name="Morin E."/>
            <person name="Yang Z.-L."/>
            <person name="Xu J."/>
            <person name="Martin F.M."/>
        </authorList>
    </citation>
    <scope>NUCLEOTIDE SEQUENCE</scope>
    <source>
        <strain evidence="3">BR01</strain>
    </source>
</reference>
<dbReference type="Proteomes" id="UP000683000">
    <property type="component" value="Unassembled WGS sequence"/>
</dbReference>
<keyword evidence="1 2" id="KW-0732">Signal</keyword>
<feature type="signal peptide" evidence="2">
    <location>
        <begin position="1"/>
        <end position="19"/>
    </location>
</feature>
<sequence length="163" mass="17957">MKPSTILSFLALALPFSSAIPSHNKRHHEVANRARADVGIHKRGSFANARLTYYDVGLGACGIWNKPGDFIVALNVEQFGPGFPGEYCFKTITIWINGARATATITDKVRSVLALITCSFLSTFETQCEGCPWGGLDLSRGLFDYFAPEAQGVIYASWWFDDE</sequence>
<feature type="chain" id="PRO_5034385956" evidence="2">
    <location>
        <begin position="20"/>
        <end position="163"/>
    </location>
</feature>
<dbReference type="OrthoDB" id="623670at2759"/>
<comment type="caution">
    <text evidence="3">The sequence shown here is derived from an EMBL/GenBank/DDBJ whole genome shotgun (WGS) entry which is preliminary data.</text>
</comment>
<dbReference type="EMBL" id="JAGFBS010000030">
    <property type="protein sequence ID" value="KAG6372017.1"/>
    <property type="molecule type" value="Genomic_DNA"/>
</dbReference>
<evidence type="ECO:0000313" key="4">
    <source>
        <dbReference type="Proteomes" id="UP000683000"/>
    </source>
</evidence>
<gene>
    <name evidence="3" type="ORF">JVT61DRAFT_8717</name>
</gene>
<proteinExistence type="predicted"/>
<protein>
    <submittedName>
        <fullName evidence="3">Uncharacterized protein</fullName>
    </submittedName>
</protein>
<evidence type="ECO:0000313" key="3">
    <source>
        <dbReference type="EMBL" id="KAG6372017.1"/>
    </source>
</evidence>
<dbReference type="CDD" id="cd22191">
    <property type="entry name" value="DPBB_RlpA_EXP_N-like"/>
    <property type="match status" value="1"/>
</dbReference>
<name>A0A8I2YHT5_9AGAM</name>
<dbReference type="AlphaFoldDB" id="A0A8I2YHT5"/>
<dbReference type="InterPro" id="IPR051477">
    <property type="entry name" value="Expansin_CellWall"/>
</dbReference>
<organism evidence="3 4">
    <name type="scientific">Boletus reticuloceps</name>
    <dbReference type="NCBI Taxonomy" id="495285"/>
    <lineage>
        <taxon>Eukaryota</taxon>
        <taxon>Fungi</taxon>
        <taxon>Dikarya</taxon>
        <taxon>Basidiomycota</taxon>
        <taxon>Agaricomycotina</taxon>
        <taxon>Agaricomycetes</taxon>
        <taxon>Agaricomycetidae</taxon>
        <taxon>Boletales</taxon>
        <taxon>Boletineae</taxon>
        <taxon>Boletaceae</taxon>
        <taxon>Boletoideae</taxon>
        <taxon>Boletus</taxon>
    </lineage>
</organism>
<keyword evidence="4" id="KW-1185">Reference proteome</keyword>
<dbReference type="Gene3D" id="2.40.40.10">
    <property type="entry name" value="RlpA-like domain"/>
    <property type="match status" value="1"/>
</dbReference>
<accession>A0A8I2YHT5</accession>
<dbReference type="PANTHER" id="PTHR31836:SF28">
    <property type="entry name" value="SRCR DOMAIN-CONTAINING PROTEIN-RELATED"/>
    <property type="match status" value="1"/>
</dbReference>
<dbReference type="SUPFAM" id="SSF50685">
    <property type="entry name" value="Barwin-like endoglucanases"/>
    <property type="match status" value="1"/>
</dbReference>